<feature type="region of interest" description="Disordered" evidence="1">
    <location>
        <begin position="1"/>
        <end position="28"/>
    </location>
</feature>
<dbReference type="Proteomes" id="UP000214603">
    <property type="component" value="Unassembled WGS sequence"/>
</dbReference>
<evidence type="ECO:0000313" key="3">
    <source>
        <dbReference type="EMBL" id="OWT58965.1"/>
    </source>
</evidence>
<dbReference type="InterPro" id="IPR006680">
    <property type="entry name" value="Amidohydro-rel"/>
</dbReference>
<dbReference type="PANTHER" id="PTHR35563">
    <property type="entry name" value="BARREL METAL-DEPENDENT HYDROLASE, PUTATIVE (AFU_ORTHOLOGUE AFUA_1G16240)-RELATED"/>
    <property type="match status" value="1"/>
</dbReference>
<keyword evidence="4" id="KW-1185">Reference proteome</keyword>
<organism evidence="3 4">
    <name type="scientific">Candidimonas nitroreducens</name>
    <dbReference type="NCBI Taxonomy" id="683354"/>
    <lineage>
        <taxon>Bacteria</taxon>
        <taxon>Pseudomonadati</taxon>
        <taxon>Pseudomonadota</taxon>
        <taxon>Betaproteobacteria</taxon>
        <taxon>Burkholderiales</taxon>
        <taxon>Alcaligenaceae</taxon>
        <taxon>Candidimonas</taxon>
    </lineage>
</organism>
<evidence type="ECO:0000256" key="1">
    <source>
        <dbReference type="SAM" id="MobiDB-lite"/>
    </source>
</evidence>
<dbReference type="OrthoDB" id="9787654at2"/>
<reference evidence="4" key="1">
    <citation type="submission" date="2017-06" db="EMBL/GenBank/DDBJ databases">
        <title>Herbaspirillum phytohormonus sp. nov., isolated from the root nodule of Robinia pseudoacacia in lead-zinc mine.</title>
        <authorList>
            <person name="Fan M."/>
            <person name="Lin Y."/>
        </authorList>
    </citation>
    <scope>NUCLEOTIDE SEQUENCE [LARGE SCALE GENOMIC DNA]</scope>
    <source>
        <strain evidence="4">SC-089</strain>
    </source>
</reference>
<gene>
    <name evidence="3" type="ORF">CEY11_12250</name>
</gene>
<evidence type="ECO:0000259" key="2">
    <source>
        <dbReference type="Pfam" id="PF04909"/>
    </source>
</evidence>
<name>A0A225MCF6_9BURK</name>
<accession>A0A225MCF6</accession>
<evidence type="ECO:0000313" key="4">
    <source>
        <dbReference type="Proteomes" id="UP000214603"/>
    </source>
</evidence>
<dbReference type="EMBL" id="NJIH01000007">
    <property type="protein sequence ID" value="OWT58965.1"/>
    <property type="molecule type" value="Genomic_DNA"/>
</dbReference>
<proteinExistence type="predicted"/>
<protein>
    <submittedName>
        <fullName evidence="3">Amidohydrolase</fullName>
    </submittedName>
</protein>
<dbReference type="GO" id="GO:0016787">
    <property type="term" value="F:hydrolase activity"/>
    <property type="evidence" value="ECO:0007669"/>
    <property type="project" value="UniProtKB-KW"/>
</dbReference>
<dbReference type="SUPFAM" id="SSF51556">
    <property type="entry name" value="Metallo-dependent hydrolases"/>
    <property type="match status" value="1"/>
</dbReference>
<dbReference type="InterPro" id="IPR052358">
    <property type="entry name" value="Aro_Compnd_Degr_Hydrolases"/>
</dbReference>
<dbReference type="PANTHER" id="PTHR35563:SF2">
    <property type="entry name" value="BARREL METAL-DEPENDENT HYDROLASE, PUTATIVE (AFU_ORTHOLOGUE AFUA_1G16240)-RELATED"/>
    <property type="match status" value="1"/>
</dbReference>
<keyword evidence="3" id="KW-0378">Hydrolase</keyword>
<sequence length="295" mass="33090">MSVSLISRSPSVPKLTPPPDWHPRTPRLKLPQGSVDCHLHMFGPISKYAFAPDASYVSGDATADMYFKVQDTLGLSRAVLVSGGGYGQTFEHLADTLAAHPDRLRGIVRLPRGVTDKDLARLDKLGVKGIRIFSRNIDDLTPELLARISNFGWHVQFYSKPDQLLDHADFLERLDHTVVLDHFAHSSAHAGLESPLHKALLRLLDTGRFWVKISGPMRITNEEPPYPSVIPVARSLIAHAPERLVWGSDWPHTNMWDRTMPNDAVLIDMLAEWVSDESTLNRILVQNPSELYGFR</sequence>
<dbReference type="Gene3D" id="3.20.20.140">
    <property type="entry name" value="Metal-dependent hydrolases"/>
    <property type="match status" value="1"/>
</dbReference>
<comment type="caution">
    <text evidence="3">The sequence shown here is derived from an EMBL/GenBank/DDBJ whole genome shotgun (WGS) entry which is preliminary data.</text>
</comment>
<dbReference type="Pfam" id="PF04909">
    <property type="entry name" value="Amidohydro_2"/>
    <property type="match status" value="1"/>
</dbReference>
<dbReference type="AlphaFoldDB" id="A0A225MCF6"/>
<dbReference type="InterPro" id="IPR032466">
    <property type="entry name" value="Metal_Hydrolase"/>
</dbReference>
<feature type="compositionally biased region" description="Polar residues" evidence="1">
    <location>
        <begin position="1"/>
        <end position="10"/>
    </location>
</feature>
<feature type="domain" description="Amidohydrolase-related" evidence="2">
    <location>
        <begin position="35"/>
        <end position="294"/>
    </location>
</feature>